<sequence>MTTPATTALTDTALTDMDRVLLRTALKAAQRHGVRCVGLRIDTLERLLDHLGALEESRRPSPAAAPPRSR</sequence>
<proteinExistence type="predicted"/>
<keyword evidence="2" id="KW-1185">Reference proteome</keyword>
<accession>A0ABS4SSF5</accession>
<organism evidence="1 2">
    <name type="scientific">Azospirillum rugosum</name>
    <dbReference type="NCBI Taxonomy" id="416170"/>
    <lineage>
        <taxon>Bacteria</taxon>
        <taxon>Pseudomonadati</taxon>
        <taxon>Pseudomonadota</taxon>
        <taxon>Alphaproteobacteria</taxon>
        <taxon>Rhodospirillales</taxon>
        <taxon>Azospirillaceae</taxon>
        <taxon>Azospirillum</taxon>
    </lineage>
</organism>
<evidence type="ECO:0008006" key="3">
    <source>
        <dbReference type="Google" id="ProtNLM"/>
    </source>
</evidence>
<dbReference type="RefSeq" id="WP_209770019.1">
    <property type="nucleotide sequence ID" value="NZ_JAGINP010000022.1"/>
</dbReference>
<comment type="caution">
    <text evidence="1">The sequence shown here is derived from an EMBL/GenBank/DDBJ whole genome shotgun (WGS) entry which is preliminary data.</text>
</comment>
<name>A0ABS4SSF5_9PROT</name>
<dbReference type="EMBL" id="JAGINP010000022">
    <property type="protein sequence ID" value="MBP2295496.1"/>
    <property type="molecule type" value="Genomic_DNA"/>
</dbReference>
<protein>
    <recommendedName>
        <fullName evidence="3">STAS domain-containing protein</fullName>
    </recommendedName>
</protein>
<evidence type="ECO:0000313" key="1">
    <source>
        <dbReference type="EMBL" id="MBP2295496.1"/>
    </source>
</evidence>
<dbReference type="Proteomes" id="UP000781958">
    <property type="component" value="Unassembled WGS sequence"/>
</dbReference>
<gene>
    <name evidence="1" type="ORF">J2851_005306</name>
</gene>
<reference evidence="1 2" key="1">
    <citation type="submission" date="2021-03" db="EMBL/GenBank/DDBJ databases">
        <title>Genomic Encyclopedia of Type Strains, Phase III (KMG-III): the genomes of soil and plant-associated and newly described type strains.</title>
        <authorList>
            <person name="Whitman W."/>
        </authorList>
    </citation>
    <scope>NUCLEOTIDE SEQUENCE [LARGE SCALE GENOMIC DNA]</scope>
    <source>
        <strain evidence="1 2">IMMIB AFH-6</strain>
    </source>
</reference>
<evidence type="ECO:0000313" key="2">
    <source>
        <dbReference type="Proteomes" id="UP000781958"/>
    </source>
</evidence>